<evidence type="ECO:0000313" key="3">
    <source>
        <dbReference type="Proteomes" id="UP000078541"/>
    </source>
</evidence>
<dbReference type="EMBL" id="KQ981923">
    <property type="protein sequence ID" value="KYN32943.1"/>
    <property type="molecule type" value="Genomic_DNA"/>
</dbReference>
<sequence>MHTSSHTLAALSPLVQRITVVGGKPPWPLGAESGSPQGGRSQPVAPSRITTDCLGSLWAIYGDGDDRQRDIRKPDSGGSSATLLEEQSTCTEGAGRIASIPQ</sequence>
<proteinExistence type="predicted"/>
<feature type="region of interest" description="Disordered" evidence="1">
    <location>
        <begin position="64"/>
        <end position="102"/>
    </location>
</feature>
<dbReference type="AlphaFoldDB" id="A0A195EXJ2"/>
<accession>A0A195EXJ2</accession>
<organism evidence="2 3">
    <name type="scientific">Trachymyrmex septentrionalis</name>
    <dbReference type="NCBI Taxonomy" id="34720"/>
    <lineage>
        <taxon>Eukaryota</taxon>
        <taxon>Metazoa</taxon>
        <taxon>Ecdysozoa</taxon>
        <taxon>Arthropoda</taxon>
        <taxon>Hexapoda</taxon>
        <taxon>Insecta</taxon>
        <taxon>Pterygota</taxon>
        <taxon>Neoptera</taxon>
        <taxon>Endopterygota</taxon>
        <taxon>Hymenoptera</taxon>
        <taxon>Apocrita</taxon>
        <taxon>Aculeata</taxon>
        <taxon>Formicoidea</taxon>
        <taxon>Formicidae</taxon>
        <taxon>Myrmicinae</taxon>
        <taxon>Trachymyrmex</taxon>
    </lineage>
</organism>
<protein>
    <submittedName>
        <fullName evidence="2">Uncharacterized protein</fullName>
    </submittedName>
</protein>
<feature type="compositionally biased region" description="Polar residues" evidence="1">
    <location>
        <begin position="77"/>
        <end position="91"/>
    </location>
</feature>
<name>A0A195EXJ2_9HYME</name>
<keyword evidence="3" id="KW-1185">Reference proteome</keyword>
<evidence type="ECO:0000313" key="2">
    <source>
        <dbReference type="EMBL" id="KYN32943.1"/>
    </source>
</evidence>
<gene>
    <name evidence="2" type="ORF">ALC56_12759</name>
</gene>
<feature type="compositionally biased region" description="Basic and acidic residues" evidence="1">
    <location>
        <begin position="64"/>
        <end position="75"/>
    </location>
</feature>
<dbReference type="Proteomes" id="UP000078541">
    <property type="component" value="Unassembled WGS sequence"/>
</dbReference>
<feature type="region of interest" description="Disordered" evidence="1">
    <location>
        <begin position="23"/>
        <end position="46"/>
    </location>
</feature>
<reference evidence="2 3" key="1">
    <citation type="submission" date="2016-03" db="EMBL/GenBank/DDBJ databases">
        <title>Trachymyrmex septentrionalis WGS genome.</title>
        <authorList>
            <person name="Nygaard S."/>
            <person name="Hu H."/>
            <person name="Boomsma J."/>
            <person name="Zhang G."/>
        </authorList>
    </citation>
    <scope>NUCLEOTIDE SEQUENCE [LARGE SCALE GENOMIC DNA]</scope>
    <source>
        <strain evidence="2">Tsep2-gDNA-1</strain>
        <tissue evidence="2">Whole body</tissue>
    </source>
</reference>
<evidence type="ECO:0000256" key="1">
    <source>
        <dbReference type="SAM" id="MobiDB-lite"/>
    </source>
</evidence>